<proteinExistence type="predicted"/>
<feature type="compositionally biased region" description="Basic and acidic residues" evidence="1">
    <location>
        <begin position="130"/>
        <end position="142"/>
    </location>
</feature>
<accession>A0A8K0X6R9</accession>
<feature type="compositionally biased region" description="Basic and acidic residues" evidence="1">
    <location>
        <begin position="97"/>
        <end position="118"/>
    </location>
</feature>
<gene>
    <name evidence="2" type="ORF">B0T11DRAFT_317151</name>
</gene>
<name>A0A8K0X6R9_9PEZI</name>
<keyword evidence="3" id="KW-1185">Reference proteome</keyword>
<dbReference type="EMBL" id="JAGPXD010000002">
    <property type="protein sequence ID" value="KAH7369177.1"/>
    <property type="molecule type" value="Genomic_DNA"/>
</dbReference>
<evidence type="ECO:0000256" key="1">
    <source>
        <dbReference type="SAM" id="MobiDB-lite"/>
    </source>
</evidence>
<comment type="caution">
    <text evidence="2">The sequence shown here is derived from an EMBL/GenBank/DDBJ whole genome shotgun (WGS) entry which is preliminary data.</text>
</comment>
<feature type="compositionally biased region" description="Basic residues" evidence="1">
    <location>
        <begin position="166"/>
        <end position="175"/>
    </location>
</feature>
<sequence length="190" mass="20793">MRLAEVRNGGAWLVSVAAAAIAAGLRGPGGGSHVKICAQYQGAAEMNNKANPTKPRKGVTGFDRAQTLHWMGGTSAVPLEVPPLGWSPTFRAPYDSDCCKGDERWQPRQEVEKGERRRPQPKQPPKPRKPPPEVESGRHSLDFARVLAGDTRFDVAPCPPSVKNMVNRRVRHRLSAAKVHSGSAHQRTRQ</sequence>
<feature type="region of interest" description="Disordered" evidence="1">
    <location>
        <begin position="97"/>
        <end position="190"/>
    </location>
</feature>
<reference evidence="2" key="1">
    <citation type="journal article" date="2021" name="Nat. Commun.">
        <title>Genetic determinants of endophytism in the Arabidopsis root mycobiome.</title>
        <authorList>
            <person name="Mesny F."/>
            <person name="Miyauchi S."/>
            <person name="Thiergart T."/>
            <person name="Pickel B."/>
            <person name="Atanasova L."/>
            <person name="Karlsson M."/>
            <person name="Huettel B."/>
            <person name="Barry K.W."/>
            <person name="Haridas S."/>
            <person name="Chen C."/>
            <person name="Bauer D."/>
            <person name="Andreopoulos W."/>
            <person name="Pangilinan J."/>
            <person name="LaButti K."/>
            <person name="Riley R."/>
            <person name="Lipzen A."/>
            <person name="Clum A."/>
            <person name="Drula E."/>
            <person name="Henrissat B."/>
            <person name="Kohler A."/>
            <person name="Grigoriev I.V."/>
            <person name="Martin F.M."/>
            <person name="Hacquard S."/>
        </authorList>
    </citation>
    <scope>NUCLEOTIDE SEQUENCE</scope>
    <source>
        <strain evidence="2">MPI-CAGE-AT-0016</strain>
    </source>
</reference>
<dbReference type="Proteomes" id="UP000813385">
    <property type="component" value="Unassembled WGS sequence"/>
</dbReference>
<evidence type="ECO:0000313" key="3">
    <source>
        <dbReference type="Proteomes" id="UP000813385"/>
    </source>
</evidence>
<protein>
    <submittedName>
        <fullName evidence="2">Uncharacterized protein</fullName>
    </submittedName>
</protein>
<evidence type="ECO:0000313" key="2">
    <source>
        <dbReference type="EMBL" id="KAH7369177.1"/>
    </source>
</evidence>
<organism evidence="2 3">
    <name type="scientific">Plectosphaerella cucumerina</name>
    <dbReference type="NCBI Taxonomy" id="40658"/>
    <lineage>
        <taxon>Eukaryota</taxon>
        <taxon>Fungi</taxon>
        <taxon>Dikarya</taxon>
        <taxon>Ascomycota</taxon>
        <taxon>Pezizomycotina</taxon>
        <taxon>Sordariomycetes</taxon>
        <taxon>Hypocreomycetidae</taxon>
        <taxon>Glomerellales</taxon>
        <taxon>Plectosphaerellaceae</taxon>
        <taxon>Plectosphaerella</taxon>
    </lineage>
</organism>
<dbReference type="AlphaFoldDB" id="A0A8K0X6R9"/>